<feature type="compositionally biased region" description="Acidic residues" evidence="1">
    <location>
        <begin position="198"/>
        <end position="208"/>
    </location>
</feature>
<dbReference type="AlphaFoldDB" id="A0A1M4W805"/>
<gene>
    <name evidence="2" type="ORF">SAMN05444274_102353</name>
</gene>
<dbReference type="STRING" id="1484053.SAMN05444274_102353"/>
<evidence type="ECO:0000256" key="1">
    <source>
        <dbReference type="SAM" id="MobiDB-lite"/>
    </source>
</evidence>
<dbReference type="OrthoDB" id="1119072at2"/>
<dbReference type="Proteomes" id="UP000184164">
    <property type="component" value="Unassembled WGS sequence"/>
</dbReference>
<evidence type="ECO:0008006" key="4">
    <source>
        <dbReference type="Google" id="ProtNLM"/>
    </source>
</evidence>
<dbReference type="SUPFAM" id="SSF48452">
    <property type="entry name" value="TPR-like"/>
    <property type="match status" value="1"/>
</dbReference>
<dbReference type="EMBL" id="FQUM01000002">
    <property type="protein sequence ID" value="SHE77290.1"/>
    <property type="molecule type" value="Genomic_DNA"/>
</dbReference>
<evidence type="ECO:0000313" key="3">
    <source>
        <dbReference type="Proteomes" id="UP000184164"/>
    </source>
</evidence>
<accession>A0A1M4W805</accession>
<feature type="compositionally biased region" description="Polar residues" evidence="1">
    <location>
        <begin position="185"/>
        <end position="195"/>
    </location>
</feature>
<keyword evidence="3" id="KW-1185">Reference proteome</keyword>
<dbReference type="InterPro" id="IPR011990">
    <property type="entry name" value="TPR-like_helical_dom_sf"/>
</dbReference>
<organism evidence="2 3">
    <name type="scientific">Mariniphaga anaerophila</name>
    <dbReference type="NCBI Taxonomy" id="1484053"/>
    <lineage>
        <taxon>Bacteria</taxon>
        <taxon>Pseudomonadati</taxon>
        <taxon>Bacteroidota</taxon>
        <taxon>Bacteroidia</taxon>
        <taxon>Marinilabiliales</taxon>
        <taxon>Prolixibacteraceae</taxon>
        <taxon>Mariniphaga</taxon>
    </lineage>
</organism>
<proteinExistence type="predicted"/>
<dbReference type="Gene3D" id="1.25.40.10">
    <property type="entry name" value="Tetratricopeptide repeat domain"/>
    <property type="match status" value="1"/>
</dbReference>
<name>A0A1M4W805_9BACT</name>
<feature type="region of interest" description="Disordered" evidence="1">
    <location>
        <begin position="177"/>
        <end position="210"/>
    </location>
</feature>
<dbReference type="RefSeq" id="WP_139249620.1">
    <property type="nucleotide sequence ID" value="NZ_FQUM01000002.1"/>
</dbReference>
<sequence>MQNRTNIIRLTFFIFLLFAVNERIYAGHQNISAVKAMQLFDAGNFAEAEALFKHLLNEDPQNPMLNYYYGASRTETGHFGDSDLNCLLLAGENVTPDRLNYYKGMQYHARENWEQALKFYNQFRLSVPENEQQEMGIAEKIQQCFDHVNPFENSITKQPEIKQEKIPEAELTVPEVTDIPKPDSTFANNVSVNTGEKNEEETAPDYEVENQTVHKTGESAAENPEEFAVERRALPDLPGVKPTHGLPTGEQINFQVNNQITYLFSSQFKTDDGKKLFEQGRELEQTLDKKLRQADKLREDYKKEPNPEIKATLGEKILAMETDSYNLQDEIKEKFRAARTAEKKFWENAGSVAIYNFQVENEKIESALSGNSPEAEPTPENNSIVLLPMAGSELYEPSPNNATQPADQLVYKIQIGAYSRAVPAYRKRLYNKLSLIRKIDNYTDEQGVVVYTTGNLTNFEDAEKMRNQVKQEGIEDALVVPYFNGKRITLEQAKKIEAGDDI</sequence>
<evidence type="ECO:0000313" key="2">
    <source>
        <dbReference type="EMBL" id="SHE77290.1"/>
    </source>
</evidence>
<protein>
    <recommendedName>
        <fullName evidence="4">Tetratricopeptide repeat-containing protein</fullName>
    </recommendedName>
</protein>
<reference evidence="2 3" key="1">
    <citation type="submission" date="2016-11" db="EMBL/GenBank/DDBJ databases">
        <authorList>
            <person name="Jaros S."/>
            <person name="Januszkiewicz K."/>
            <person name="Wedrychowicz H."/>
        </authorList>
    </citation>
    <scope>NUCLEOTIDE SEQUENCE [LARGE SCALE GENOMIC DNA]</scope>
    <source>
        <strain evidence="2 3">DSM 26910</strain>
    </source>
</reference>